<evidence type="ECO:0000256" key="4">
    <source>
        <dbReference type="ARBA" id="ARBA00008519"/>
    </source>
</evidence>
<comment type="caution">
    <text evidence="11">The sequence shown here is derived from an EMBL/GenBank/DDBJ whole genome shotgun (WGS) entry which is preliminary data.</text>
</comment>
<dbReference type="Gene3D" id="3.40.50.1100">
    <property type="match status" value="2"/>
</dbReference>
<comment type="similarity">
    <text evidence="4">Belongs to the cysteine synthase/cystathionine beta-synthase family. SbnA subfamily.</text>
</comment>
<dbReference type="PANTHER" id="PTHR10314">
    <property type="entry name" value="CYSTATHIONINE BETA-SYNTHASE"/>
    <property type="match status" value="1"/>
</dbReference>
<dbReference type="InterPro" id="IPR001926">
    <property type="entry name" value="TrpB-like_PALP"/>
</dbReference>
<dbReference type="Proteomes" id="UP000287171">
    <property type="component" value="Unassembled WGS sequence"/>
</dbReference>
<evidence type="ECO:0000256" key="7">
    <source>
        <dbReference type="ARBA" id="ARBA00016985"/>
    </source>
</evidence>
<dbReference type="CDD" id="cd01561">
    <property type="entry name" value="CBS_like"/>
    <property type="match status" value="1"/>
</dbReference>
<dbReference type="AlphaFoldDB" id="A0A402BIZ0"/>
<keyword evidence="12" id="KW-1185">Reference proteome</keyword>
<dbReference type="EMBL" id="BIFT01000002">
    <property type="protein sequence ID" value="GCE31300.1"/>
    <property type="molecule type" value="Genomic_DNA"/>
</dbReference>
<organism evidence="11 12">
    <name type="scientific">Dictyobacter alpinus</name>
    <dbReference type="NCBI Taxonomy" id="2014873"/>
    <lineage>
        <taxon>Bacteria</taxon>
        <taxon>Bacillati</taxon>
        <taxon>Chloroflexota</taxon>
        <taxon>Ktedonobacteria</taxon>
        <taxon>Ktedonobacterales</taxon>
        <taxon>Dictyobacteraceae</taxon>
        <taxon>Dictyobacter</taxon>
    </lineage>
</organism>
<sequence>MNLVLMDVKSISNLSSASLSDLADQVGNTPIKPIGLTIDGRHYPIHLKLESMNPTGSVKDRTGLGLIQWLELQGSLQPGSTVIESTSGNLGVALALQCRVRGYKFVAVVDPKTTPENINKMRALGAQIDVVDQPDINGGYLLTRLERIQQLCAVHPDYIWSNQYGSLANPRIHANTTAPEIYEQMQGDVDVIFIAVSTGGTLTGVSRYFRAVSPHTRIIGVDAVGSIIFGTQAGPRLLTGIGSSRASSFITAAAYDEYMLIDDHTAFAFCRELDTETGIKVGGSSGAVLSACARYLSRRPEEQRIVCLCADGGENYASSLFSDEWLEAHGMVIPAQRSGRIHKIVE</sequence>
<evidence type="ECO:0000256" key="5">
    <source>
        <dbReference type="ARBA" id="ARBA00011738"/>
    </source>
</evidence>
<dbReference type="InterPro" id="IPR036052">
    <property type="entry name" value="TrpB-like_PALP_sf"/>
</dbReference>
<evidence type="ECO:0000256" key="8">
    <source>
        <dbReference type="ARBA" id="ARBA00022679"/>
    </source>
</evidence>
<dbReference type="InterPro" id="IPR001216">
    <property type="entry name" value="P-phosphate_BS"/>
</dbReference>
<name>A0A402BIZ0_9CHLR</name>
<dbReference type="InterPro" id="IPR023927">
    <property type="entry name" value="SbnA"/>
</dbReference>
<evidence type="ECO:0000313" key="12">
    <source>
        <dbReference type="Proteomes" id="UP000287171"/>
    </source>
</evidence>
<dbReference type="Pfam" id="PF00291">
    <property type="entry name" value="PALP"/>
    <property type="match status" value="1"/>
</dbReference>
<comment type="function">
    <text evidence="2">Catalyzes the synthesis of N-((2S)-2-amino-2-carboxyethyl)-L-glutamate (ACEGA) from O-phospho-L-serine and L-glutamate. Involved in the biosynthesis of L-2,3-diaminopropionic acid (L-Dap), a precursor of staphyloferrin B and antibiotics.</text>
</comment>
<comment type="pathway">
    <text evidence="3">Siderophore biosynthesis.</text>
</comment>
<dbReference type="GO" id="GO:0006535">
    <property type="term" value="P:cysteine biosynthetic process from serine"/>
    <property type="evidence" value="ECO:0007669"/>
    <property type="project" value="InterPro"/>
</dbReference>
<comment type="subunit">
    <text evidence="5">Homodimer.</text>
</comment>
<dbReference type="NCBIfam" id="TIGR03945">
    <property type="entry name" value="PLP_SbnA_fam"/>
    <property type="match status" value="1"/>
</dbReference>
<evidence type="ECO:0000256" key="6">
    <source>
        <dbReference type="ARBA" id="ARBA00012331"/>
    </source>
</evidence>
<dbReference type="RefSeq" id="WP_161982624.1">
    <property type="nucleotide sequence ID" value="NZ_BIFT01000002.1"/>
</dbReference>
<reference evidence="12" key="1">
    <citation type="submission" date="2018-12" db="EMBL/GenBank/DDBJ databases">
        <title>Tengunoibacter tsumagoiensis gen. nov., sp. nov., Dictyobacter kobayashii sp. nov., D. alpinus sp. nov., and D. joshuensis sp. nov. and description of Dictyobacteraceae fam. nov. within the order Ktedonobacterales isolated from Tengu-no-mugimeshi.</title>
        <authorList>
            <person name="Wang C.M."/>
            <person name="Zheng Y."/>
            <person name="Sakai Y."/>
            <person name="Toyoda A."/>
            <person name="Minakuchi Y."/>
            <person name="Abe K."/>
            <person name="Yokota A."/>
            <person name="Yabe S."/>
        </authorList>
    </citation>
    <scope>NUCLEOTIDE SEQUENCE [LARGE SCALE GENOMIC DNA]</scope>
    <source>
        <strain evidence="12">Uno16</strain>
    </source>
</reference>
<evidence type="ECO:0000256" key="3">
    <source>
        <dbReference type="ARBA" id="ARBA00004924"/>
    </source>
</evidence>
<proteinExistence type="inferred from homology"/>
<dbReference type="InterPro" id="IPR050214">
    <property type="entry name" value="Cys_Synth/Cystath_Beta-Synth"/>
</dbReference>
<dbReference type="GO" id="GO:0016765">
    <property type="term" value="F:transferase activity, transferring alkyl or aryl (other than methyl) groups"/>
    <property type="evidence" value="ECO:0007669"/>
    <property type="project" value="UniProtKB-ARBA"/>
</dbReference>
<dbReference type="EC" id="2.5.1.140" evidence="6"/>
<evidence type="ECO:0000259" key="10">
    <source>
        <dbReference type="Pfam" id="PF00291"/>
    </source>
</evidence>
<accession>A0A402BIZ0</accession>
<evidence type="ECO:0000256" key="1">
    <source>
        <dbReference type="ARBA" id="ARBA00001933"/>
    </source>
</evidence>
<protein>
    <recommendedName>
        <fullName evidence="7">N-(2-amino-2-carboxyethyl)-L-glutamate synthase</fullName>
        <ecNumber evidence="6">2.5.1.140</ecNumber>
    </recommendedName>
</protein>
<dbReference type="PROSITE" id="PS00901">
    <property type="entry name" value="CYS_SYNTHASE"/>
    <property type="match status" value="1"/>
</dbReference>
<evidence type="ECO:0000313" key="11">
    <source>
        <dbReference type="EMBL" id="GCE31300.1"/>
    </source>
</evidence>
<evidence type="ECO:0000256" key="2">
    <source>
        <dbReference type="ARBA" id="ARBA00004056"/>
    </source>
</evidence>
<comment type="cofactor">
    <cofactor evidence="1">
        <name>pyridoxal 5'-phosphate</name>
        <dbReference type="ChEBI" id="CHEBI:597326"/>
    </cofactor>
</comment>
<keyword evidence="9" id="KW-0663">Pyridoxal phosphate</keyword>
<dbReference type="SUPFAM" id="SSF53686">
    <property type="entry name" value="Tryptophan synthase beta subunit-like PLP-dependent enzymes"/>
    <property type="match status" value="1"/>
</dbReference>
<feature type="domain" description="Tryptophan synthase beta chain-like PALP" evidence="10">
    <location>
        <begin position="24"/>
        <end position="309"/>
    </location>
</feature>
<gene>
    <name evidence="11" type="ORF">KDA_67840</name>
</gene>
<keyword evidence="8" id="KW-0808">Transferase</keyword>
<evidence type="ECO:0000256" key="9">
    <source>
        <dbReference type="ARBA" id="ARBA00022898"/>
    </source>
</evidence>